<evidence type="ECO:0000256" key="5">
    <source>
        <dbReference type="ARBA" id="ARBA00022801"/>
    </source>
</evidence>
<dbReference type="STRING" id="230819.A0A5C3KAA0"/>
<evidence type="ECO:0000313" key="10">
    <source>
        <dbReference type="Proteomes" id="UP000307440"/>
    </source>
</evidence>
<dbReference type="GO" id="GO:0007165">
    <property type="term" value="P:signal transduction"/>
    <property type="evidence" value="ECO:0007669"/>
    <property type="project" value="TreeGrafter"/>
</dbReference>
<dbReference type="Gene3D" id="3.30.540.10">
    <property type="entry name" value="Fructose-1,6-Bisphosphatase, subunit A, domain 1"/>
    <property type="match status" value="1"/>
</dbReference>
<proteinExistence type="inferred from homology"/>
<dbReference type="AlphaFoldDB" id="A0A5C3KAA0"/>
<dbReference type="GO" id="GO:0008934">
    <property type="term" value="F:inositol monophosphate 1-phosphatase activity"/>
    <property type="evidence" value="ECO:0007669"/>
    <property type="project" value="InterPro"/>
</dbReference>
<dbReference type="GO" id="GO:0006021">
    <property type="term" value="P:inositol biosynthetic process"/>
    <property type="evidence" value="ECO:0007669"/>
    <property type="project" value="UniProtKB-UniPathway"/>
</dbReference>
<dbReference type="InterPro" id="IPR020550">
    <property type="entry name" value="Inositol_monophosphatase_CS"/>
</dbReference>
<dbReference type="UniPathway" id="UPA00823">
    <property type="reaction ID" value="UER00788"/>
</dbReference>
<dbReference type="Proteomes" id="UP000307440">
    <property type="component" value="Unassembled WGS sequence"/>
</dbReference>
<evidence type="ECO:0000256" key="7">
    <source>
        <dbReference type="PIRSR" id="PIRSR600760-2"/>
    </source>
</evidence>
<dbReference type="PROSITE" id="PS00629">
    <property type="entry name" value="IMP_1"/>
    <property type="match status" value="1"/>
</dbReference>
<dbReference type="EMBL" id="ML210585">
    <property type="protein sequence ID" value="TFK17010.1"/>
    <property type="molecule type" value="Genomic_DNA"/>
</dbReference>
<comment type="cofactor">
    <cofactor evidence="2 7 8">
        <name>Mg(2+)</name>
        <dbReference type="ChEBI" id="CHEBI:18420"/>
    </cofactor>
</comment>
<comment type="similarity">
    <text evidence="3 8">Belongs to the inositol monophosphatase superfamily.</text>
</comment>
<comment type="pathway">
    <text evidence="8">Polyol metabolism; myo-inositol biosynthesis; myo-inositol from D-glucose 6-phosphate: step 2/2.</text>
</comment>
<dbReference type="GO" id="GO:0046854">
    <property type="term" value="P:phosphatidylinositol phosphate biosynthetic process"/>
    <property type="evidence" value="ECO:0007669"/>
    <property type="project" value="InterPro"/>
</dbReference>
<dbReference type="PANTHER" id="PTHR20854">
    <property type="entry name" value="INOSITOL MONOPHOSPHATASE"/>
    <property type="match status" value="1"/>
</dbReference>
<dbReference type="SUPFAM" id="SSF56655">
    <property type="entry name" value="Carbohydrate phosphatase"/>
    <property type="match status" value="1"/>
</dbReference>
<evidence type="ECO:0000256" key="2">
    <source>
        <dbReference type="ARBA" id="ARBA00001946"/>
    </source>
</evidence>
<gene>
    <name evidence="9" type="ORF">FA15DRAFT_605896</name>
</gene>
<dbReference type="PROSITE" id="PS00630">
    <property type="entry name" value="IMP_2"/>
    <property type="match status" value="1"/>
</dbReference>
<feature type="binding site" evidence="7">
    <location>
        <position position="83"/>
    </location>
    <ligand>
        <name>Mg(2+)</name>
        <dbReference type="ChEBI" id="CHEBI:18420"/>
        <label>1</label>
        <note>catalytic</note>
    </ligand>
</feature>
<dbReference type="InterPro" id="IPR033942">
    <property type="entry name" value="IMPase"/>
</dbReference>
<dbReference type="InterPro" id="IPR000760">
    <property type="entry name" value="Inositol_monophosphatase-like"/>
</dbReference>
<sequence>MSHQKLSSDELKSILQFITTVARKAGDLILEGSEAIQTTSSQETGVNEKKNSVDLVTEYDVRVEELIQRELKEKYPNFKFIGEESYSAGKRDPLTDEPTFCVDPIDGTTNFVHGIPWVCVSMGLIYERRPVIGLIYNPFLNHLYTGIKGQGAHLSRNNGEPRKLPLSSLPKPLLSLNGAVIAVEWGSDRNAASIDAKSLSFSRLAGDPEKGVALGKMAHSLRSLGSGALNCALVAQGAVDIYWEIGSWPWDVCAGIVLVQEAGGVVTGSHRTLESTISTDQFGDVTEAVLTGRKYLLIRGISDSQGEAGKDIQKRLLKEFYETVVDVAPQYT</sequence>
<dbReference type="EC" id="3.1.3.25" evidence="8"/>
<dbReference type="OrthoDB" id="10254945at2759"/>
<dbReference type="CDD" id="cd01639">
    <property type="entry name" value="IMPase"/>
    <property type="match status" value="1"/>
</dbReference>
<accession>A0A5C3KAA0</accession>
<feature type="binding site" evidence="7">
    <location>
        <position position="106"/>
    </location>
    <ligand>
        <name>Mg(2+)</name>
        <dbReference type="ChEBI" id="CHEBI:18420"/>
        <label>1</label>
        <note>catalytic</note>
    </ligand>
</feature>
<feature type="binding site" evidence="7">
    <location>
        <position position="105"/>
    </location>
    <ligand>
        <name>Mg(2+)</name>
        <dbReference type="ChEBI" id="CHEBI:18420"/>
        <label>1</label>
        <note>catalytic</note>
    </ligand>
</feature>
<evidence type="ECO:0000313" key="9">
    <source>
        <dbReference type="EMBL" id="TFK17010.1"/>
    </source>
</evidence>
<protein>
    <recommendedName>
        <fullName evidence="8">Inositol-1-monophosphatase</fullName>
        <ecNumber evidence="8">3.1.3.25</ecNumber>
    </recommendedName>
</protein>
<evidence type="ECO:0000256" key="3">
    <source>
        <dbReference type="ARBA" id="ARBA00009759"/>
    </source>
</evidence>
<keyword evidence="10" id="KW-1185">Reference proteome</keyword>
<comment type="catalytic activity">
    <reaction evidence="1 8">
        <text>a myo-inositol phosphate + H2O = myo-inositol + phosphate</text>
        <dbReference type="Rhea" id="RHEA:24056"/>
        <dbReference type="ChEBI" id="CHEBI:15377"/>
        <dbReference type="ChEBI" id="CHEBI:17268"/>
        <dbReference type="ChEBI" id="CHEBI:43474"/>
        <dbReference type="ChEBI" id="CHEBI:84139"/>
        <dbReference type="EC" id="3.1.3.25"/>
    </reaction>
</comment>
<keyword evidence="5 8" id="KW-0378">Hydrolase</keyword>
<keyword evidence="6 7" id="KW-0460">Magnesium</keyword>
<keyword evidence="4 7" id="KW-0479">Metal-binding</keyword>
<dbReference type="PRINTS" id="PR00377">
    <property type="entry name" value="IMPHPHTASES"/>
</dbReference>
<reference evidence="9 10" key="1">
    <citation type="journal article" date="2019" name="Nat. Ecol. Evol.">
        <title>Megaphylogeny resolves global patterns of mushroom evolution.</title>
        <authorList>
            <person name="Varga T."/>
            <person name="Krizsan K."/>
            <person name="Foldi C."/>
            <person name="Dima B."/>
            <person name="Sanchez-Garcia M."/>
            <person name="Sanchez-Ramirez S."/>
            <person name="Szollosi G.J."/>
            <person name="Szarkandi J.G."/>
            <person name="Papp V."/>
            <person name="Albert L."/>
            <person name="Andreopoulos W."/>
            <person name="Angelini C."/>
            <person name="Antonin V."/>
            <person name="Barry K.W."/>
            <person name="Bougher N.L."/>
            <person name="Buchanan P."/>
            <person name="Buyck B."/>
            <person name="Bense V."/>
            <person name="Catcheside P."/>
            <person name="Chovatia M."/>
            <person name="Cooper J."/>
            <person name="Damon W."/>
            <person name="Desjardin D."/>
            <person name="Finy P."/>
            <person name="Geml J."/>
            <person name="Haridas S."/>
            <person name="Hughes K."/>
            <person name="Justo A."/>
            <person name="Karasinski D."/>
            <person name="Kautmanova I."/>
            <person name="Kiss B."/>
            <person name="Kocsube S."/>
            <person name="Kotiranta H."/>
            <person name="LaButti K.M."/>
            <person name="Lechner B.E."/>
            <person name="Liimatainen K."/>
            <person name="Lipzen A."/>
            <person name="Lukacs Z."/>
            <person name="Mihaltcheva S."/>
            <person name="Morgado L.N."/>
            <person name="Niskanen T."/>
            <person name="Noordeloos M.E."/>
            <person name="Ohm R.A."/>
            <person name="Ortiz-Santana B."/>
            <person name="Ovrebo C."/>
            <person name="Racz N."/>
            <person name="Riley R."/>
            <person name="Savchenko A."/>
            <person name="Shiryaev A."/>
            <person name="Soop K."/>
            <person name="Spirin V."/>
            <person name="Szebenyi C."/>
            <person name="Tomsovsky M."/>
            <person name="Tulloss R.E."/>
            <person name="Uehling J."/>
            <person name="Grigoriev I.V."/>
            <person name="Vagvolgyi C."/>
            <person name="Papp T."/>
            <person name="Martin F.M."/>
            <person name="Miettinen O."/>
            <person name="Hibbett D.S."/>
            <person name="Nagy L.G."/>
        </authorList>
    </citation>
    <scope>NUCLEOTIDE SEQUENCE [LARGE SCALE GENOMIC DNA]</scope>
    <source>
        <strain evidence="9 10">CBS 121175</strain>
    </source>
</reference>
<dbReference type="Gene3D" id="3.40.190.80">
    <property type="match status" value="1"/>
</dbReference>
<evidence type="ECO:0000256" key="8">
    <source>
        <dbReference type="RuleBase" id="RU364068"/>
    </source>
</evidence>
<feature type="binding site" evidence="7">
    <location>
        <position position="251"/>
    </location>
    <ligand>
        <name>Mg(2+)</name>
        <dbReference type="ChEBI" id="CHEBI:18420"/>
        <label>1</label>
        <note>catalytic</note>
    </ligand>
</feature>
<dbReference type="PANTHER" id="PTHR20854:SF4">
    <property type="entry name" value="INOSITOL-1-MONOPHOSPHATASE-RELATED"/>
    <property type="match status" value="1"/>
</dbReference>
<dbReference type="InterPro" id="IPR020583">
    <property type="entry name" value="Inositol_monoP_metal-BS"/>
</dbReference>
<evidence type="ECO:0000256" key="4">
    <source>
        <dbReference type="ARBA" id="ARBA00022723"/>
    </source>
</evidence>
<organism evidence="9 10">
    <name type="scientific">Coprinopsis marcescibilis</name>
    <name type="common">Agaric fungus</name>
    <name type="synonym">Psathyrella marcescibilis</name>
    <dbReference type="NCBI Taxonomy" id="230819"/>
    <lineage>
        <taxon>Eukaryota</taxon>
        <taxon>Fungi</taxon>
        <taxon>Dikarya</taxon>
        <taxon>Basidiomycota</taxon>
        <taxon>Agaricomycotina</taxon>
        <taxon>Agaricomycetes</taxon>
        <taxon>Agaricomycetidae</taxon>
        <taxon>Agaricales</taxon>
        <taxon>Agaricineae</taxon>
        <taxon>Psathyrellaceae</taxon>
        <taxon>Coprinopsis</taxon>
    </lineage>
</organism>
<name>A0A5C3KAA0_COPMA</name>
<dbReference type="FunFam" id="3.30.540.10:FF:000004">
    <property type="entry name" value="Inositol-1-monophosphatase"/>
    <property type="match status" value="1"/>
</dbReference>
<feature type="binding site" evidence="7">
    <location>
        <position position="103"/>
    </location>
    <ligand>
        <name>Mg(2+)</name>
        <dbReference type="ChEBI" id="CHEBI:18420"/>
        <label>1</label>
        <note>catalytic</note>
    </ligand>
</feature>
<evidence type="ECO:0000256" key="6">
    <source>
        <dbReference type="ARBA" id="ARBA00022842"/>
    </source>
</evidence>
<dbReference type="GO" id="GO:0046872">
    <property type="term" value="F:metal ion binding"/>
    <property type="evidence" value="ECO:0007669"/>
    <property type="project" value="UniProtKB-KW"/>
</dbReference>
<evidence type="ECO:0000256" key="1">
    <source>
        <dbReference type="ARBA" id="ARBA00001033"/>
    </source>
</evidence>
<dbReference type="Pfam" id="PF00459">
    <property type="entry name" value="Inositol_P"/>
    <property type="match status" value="1"/>
</dbReference>